<proteinExistence type="predicted"/>
<protein>
    <submittedName>
        <fullName evidence="2">Uncharacterized protein</fullName>
    </submittedName>
</protein>
<evidence type="ECO:0000256" key="1">
    <source>
        <dbReference type="SAM" id="MobiDB-lite"/>
    </source>
</evidence>
<evidence type="ECO:0000313" key="2">
    <source>
        <dbReference type="EMBL" id="CAK8992679.1"/>
    </source>
</evidence>
<comment type="caution">
    <text evidence="2">The sequence shown here is derived from an EMBL/GenBank/DDBJ whole genome shotgun (WGS) entry which is preliminary data.</text>
</comment>
<dbReference type="EMBL" id="CAXAMN010001115">
    <property type="protein sequence ID" value="CAK8992679.1"/>
    <property type="molecule type" value="Genomic_DNA"/>
</dbReference>
<keyword evidence="3" id="KW-1185">Reference proteome</keyword>
<sequence>MVRDALVDMTFCSSLTTALEIDEAFRPASRQTAWRAAVWARKAAQRAIDQGRSSGALLRLARSAAREAVDGKARRAKVKRAKKRKSRRPKTSGTQASLEEQAGVLAQEAISCREAWDAKKALELLQRAASCMESFEKSRKLLQDAARNAIQVLDLEHPKTQRLVAEPLRRLGVKPP</sequence>
<organism evidence="2 3">
    <name type="scientific">Durusdinium trenchii</name>
    <dbReference type="NCBI Taxonomy" id="1381693"/>
    <lineage>
        <taxon>Eukaryota</taxon>
        <taxon>Sar</taxon>
        <taxon>Alveolata</taxon>
        <taxon>Dinophyceae</taxon>
        <taxon>Suessiales</taxon>
        <taxon>Symbiodiniaceae</taxon>
        <taxon>Durusdinium</taxon>
    </lineage>
</organism>
<dbReference type="Proteomes" id="UP001642484">
    <property type="component" value="Unassembled WGS sequence"/>
</dbReference>
<evidence type="ECO:0000313" key="3">
    <source>
        <dbReference type="Proteomes" id="UP001642484"/>
    </source>
</evidence>
<feature type="compositionally biased region" description="Basic residues" evidence="1">
    <location>
        <begin position="74"/>
        <end position="90"/>
    </location>
</feature>
<accession>A0ABP0HTG1</accession>
<reference evidence="2 3" key="1">
    <citation type="submission" date="2024-02" db="EMBL/GenBank/DDBJ databases">
        <authorList>
            <person name="Chen Y."/>
            <person name="Shah S."/>
            <person name="Dougan E. K."/>
            <person name="Thang M."/>
            <person name="Chan C."/>
        </authorList>
    </citation>
    <scope>NUCLEOTIDE SEQUENCE [LARGE SCALE GENOMIC DNA]</scope>
</reference>
<gene>
    <name evidence="2" type="ORF">CCMP2556_LOCUS2954</name>
</gene>
<name>A0ABP0HTG1_9DINO</name>
<feature type="region of interest" description="Disordered" evidence="1">
    <location>
        <begin position="71"/>
        <end position="97"/>
    </location>
</feature>